<feature type="compositionally biased region" description="Low complexity" evidence="2">
    <location>
        <begin position="197"/>
        <end position="206"/>
    </location>
</feature>
<dbReference type="Gene3D" id="3.30.360.10">
    <property type="entry name" value="Dihydrodipicolinate Reductase, domain 2"/>
    <property type="match status" value="1"/>
</dbReference>
<reference evidence="4 5" key="1">
    <citation type="submission" date="2017-07" db="EMBL/GenBank/DDBJ databases">
        <title>Draft whole genome sequences of clinical Proprionibacteriaceae strains.</title>
        <authorList>
            <person name="Bernier A.-M."/>
            <person name="Bernard K."/>
            <person name="Domingo M.-C."/>
        </authorList>
    </citation>
    <scope>NUCLEOTIDE SEQUENCE [LARGE SCALE GENOMIC DNA]</scope>
    <source>
        <strain evidence="4 5">NML 160184</strain>
    </source>
</reference>
<evidence type="ECO:0000256" key="1">
    <source>
        <dbReference type="ARBA" id="ARBA00010928"/>
    </source>
</evidence>
<protein>
    <recommendedName>
        <fullName evidence="3">Gfo/Idh/MocA-like oxidoreductase C-terminal domain-containing protein</fullName>
    </recommendedName>
</protein>
<feature type="compositionally biased region" description="Pro residues" evidence="2">
    <location>
        <begin position="158"/>
        <end position="175"/>
    </location>
</feature>
<name>A0A255E373_9ACTN</name>
<dbReference type="AlphaFoldDB" id="A0A255E373"/>
<comment type="caution">
    <text evidence="4">The sequence shown here is derived from an EMBL/GenBank/DDBJ whole genome shotgun (WGS) entry which is preliminary data.</text>
</comment>
<proteinExistence type="inferred from homology"/>
<dbReference type="Pfam" id="PF02894">
    <property type="entry name" value="GFO_IDH_MocA_C"/>
    <property type="match status" value="1"/>
</dbReference>
<feature type="compositionally biased region" description="Polar residues" evidence="2">
    <location>
        <begin position="114"/>
        <end position="130"/>
    </location>
</feature>
<evidence type="ECO:0000256" key="2">
    <source>
        <dbReference type="SAM" id="MobiDB-lite"/>
    </source>
</evidence>
<accession>A0A255E373</accession>
<organism evidence="4 5">
    <name type="scientific">Parenemella sanctibonifatiensis</name>
    <dbReference type="NCBI Taxonomy" id="2016505"/>
    <lineage>
        <taxon>Bacteria</taxon>
        <taxon>Bacillati</taxon>
        <taxon>Actinomycetota</taxon>
        <taxon>Actinomycetes</taxon>
        <taxon>Propionibacteriales</taxon>
        <taxon>Propionibacteriaceae</taxon>
        <taxon>Parenemella</taxon>
    </lineage>
</organism>
<feature type="compositionally biased region" description="Basic residues" evidence="2">
    <location>
        <begin position="207"/>
        <end position="221"/>
    </location>
</feature>
<gene>
    <name evidence="4" type="ORF">CGZ92_10435</name>
</gene>
<evidence type="ECO:0000313" key="4">
    <source>
        <dbReference type="EMBL" id="OYN85421.1"/>
    </source>
</evidence>
<dbReference type="SUPFAM" id="SSF55347">
    <property type="entry name" value="Glyceraldehyde-3-phosphate dehydrogenase-like, C-terminal domain"/>
    <property type="match status" value="1"/>
</dbReference>
<feature type="region of interest" description="Disordered" evidence="2">
    <location>
        <begin position="96"/>
        <end position="256"/>
    </location>
</feature>
<feature type="domain" description="Gfo/Idh/MocA-like oxidoreductase C-terminal" evidence="3">
    <location>
        <begin position="2"/>
        <end position="79"/>
    </location>
</feature>
<sequence length="256" mass="28055">MEMIQQGAIGRVTQIEYQHRVDTRHGAGYFLRWNRERARSGGLSVHKSSHHLDLLQWWAGARPEVVFGRGARHFYGADGAYATTAEQPWREDPYFRAQGDSNALQPGDRERTGCSASPTRWSIRSRSRCGSMTRPSTSRTPTAPSSGTPAASRRPIPSTSPHPGRAPPSASPAPPGGWRCGPGGSRTAARCRMASTPGGCRSSGNRSRSRSRPSPKTVMRRRWTDARRPVSGCDRSHPTTRRVGLVGRGSRCSGRR</sequence>
<dbReference type="Proteomes" id="UP000216533">
    <property type="component" value="Unassembled WGS sequence"/>
</dbReference>
<evidence type="ECO:0000313" key="5">
    <source>
        <dbReference type="Proteomes" id="UP000216533"/>
    </source>
</evidence>
<dbReference type="EMBL" id="NMVI01000025">
    <property type="protein sequence ID" value="OYN85421.1"/>
    <property type="molecule type" value="Genomic_DNA"/>
</dbReference>
<dbReference type="InterPro" id="IPR004104">
    <property type="entry name" value="Gfo/Idh/MocA-like_OxRdtase_C"/>
</dbReference>
<comment type="similarity">
    <text evidence="1">Belongs to the Gfo/Idh/MocA family.</text>
</comment>
<feature type="compositionally biased region" description="Low complexity" evidence="2">
    <location>
        <begin position="133"/>
        <end position="155"/>
    </location>
</feature>
<evidence type="ECO:0000259" key="3">
    <source>
        <dbReference type="Pfam" id="PF02894"/>
    </source>
</evidence>